<evidence type="ECO:0000256" key="4">
    <source>
        <dbReference type="ARBA" id="ARBA00022807"/>
    </source>
</evidence>
<evidence type="ECO:0000256" key="1">
    <source>
        <dbReference type="ARBA" id="ARBA00005234"/>
    </source>
</evidence>
<dbReference type="Proteomes" id="UP001162131">
    <property type="component" value="Unassembled WGS sequence"/>
</dbReference>
<dbReference type="SUPFAM" id="SSF54001">
    <property type="entry name" value="Cysteine proteinases"/>
    <property type="match status" value="1"/>
</dbReference>
<feature type="compositionally biased region" description="Polar residues" evidence="5">
    <location>
        <begin position="116"/>
        <end position="129"/>
    </location>
</feature>
<dbReference type="PANTHER" id="PTHR12606:SF141">
    <property type="entry name" value="GH15225P-RELATED"/>
    <property type="match status" value="1"/>
</dbReference>
<dbReference type="GO" id="GO:0005634">
    <property type="term" value="C:nucleus"/>
    <property type="evidence" value="ECO:0007669"/>
    <property type="project" value="TreeGrafter"/>
</dbReference>
<proteinExistence type="inferred from homology"/>
<evidence type="ECO:0000313" key="7">
    <source>
        <dbReference type="EMBL" id="CAG9316564.1"/>
    </source>
</evidence>
<evidence type="ECO:0000256" key="5">
    <source>
        <dbReference type="SAM" id="MobiDB-lite"/>
    </source>
</evidence>
<organism evidence="7 8">
    <name type="scientific">Blepharisma stoltei</name>
    <dbReference type="NCBI Taxonomy" id="1481888"/>
    <lineage>
        <taxon>Eukaryota</taxon>
        <taxon>Sar</taxon>
        <taxon>Alveolata</taxon>
        <taxon>Ciliophora</taxon>
        <taxon>Postciliodesmatophora</taxon>
        <taxon>Heterotrichea</taxon>
        <taxon>Heterotrichida</taxon>
        <taxon>Blepharismidae</taxon>
        <taxon>Blepharisma</taxon>
    </lineage>
</organism>
<sequence>MDILKNSLAHVLNFISMKRSRSSSDDKLINLKRKKVDIDLHLRKNSEIESYTQNASNEDSQPTHWVSNIQDPHELYRSVVTKEEENSPLQLKEKVKTMKSVANIIVGHLIEHSKSASSEKLSNKTINSTDDSDSSHKLKNPKHALTFEEMIEVERIFNCFKNKEIFSQNHLQAVTYSDIKTLKPQSHVNEKVIDFYVGLIDTPDSMVIFDHKMFSMLEDMEMRNEWDSDRLIAHLKRTIGDNIYADQLIFPVLLKNNHWVAALINNDYKSIDYFDSMGDANFDYVCSILEKFVCVIQNGENEPYDWNEMKVPEQTFPYDSGVFMLKTLTCLANRRDLDFCQNQIRFLRKMMVLEIKNVQLFNSKY</sequence>
<dbReference type="GO" id="GO:0006508">
    <property type="term" value="P:proteolysis"/>
    <property type="evidence" value="ECO:0007669"/>
    <property type="project" value="UniProtKB-KW"/>
</dbReference>
<dbReference type="PROSITE" id="PS50600">
    <property type="entry name" value="ULP_PROTEASE"/>
    <property type="match status" value="1"/>
</dbReference>
<dbReference type="Pfam" id="PF02902">
    <property type="entry name" value="Peptidase_C48"/>
    <property type="match status" value="1"/>
</dbReference>
<evidence type="ECO:0000313" key="8">
    <source>
        <dbReference type="Proteomes" id="UP001162131"/>
    </source>
</evidence>
<dbReference type="Gene3D" id="3.40.395.10">
    <property type="entry name" value="Adenoviral Proteinase, Chain A"/>
    <property type="match status" value="1"/>
</dbReference>
<comment type="caution">
    <text evidence="7">The sequence shown here is derived from an EMBL/GenBank/DDBJ whole genome shotgun (WGS) entry which is preliminary data.</text>
</comment>
<evidence type="ECO:0000259" key="6">
    <source>
        <dbReference type="PROSITE" id="PS50600"/>
    </source>
</evidence>
<keyword evidence="4" id="KW-0788">Thiol protease</keyword>
<feature type="region of interest" description="Disordered" evidence="5">
    <location>
        <begin position="116"/>
        <end position="138"/>
    </location>
</feature>
<protein>
    <recommendedName>
        <fullName evidence="6">Ubiquitin-like protease family profile domain-containing protein</fullName>
    </recommendedName>
</protein>
<dbReference type="EMBL" id="CAJZBQ010000016">
    <property type="protein sequence ID" value="CAG9316564.1"/>
    <property type="molecule type" value="Genomic_DNA"/>
</dbReference>
<dbReference type="GO" id="GO:0016926">
    <property type="term" value="P:protein desumoylation"/>
    <property type="evidence" value="ECO:0007669"/>
    <property type="project" value="TreeGrafter"/>
</dbReference>
<comment type="similarity">
    <text evidence="1">Belongs to the peptidase C48 family.</text>
</comment>
<keyword evidence="2" id="KW-0645">Protease</keyword>
<accession>A0AAU9ILX0</accession>
<feature type="domain" description="Ubiquitin-like protease family profile" evidence="6">
    <location>
        <begin position="172"/>
        <end position="331"/>
    </location>
</feature>
<reference evidence="7" key="1">
    <citation type="submission" date="2021-09" db="EMBL/GenBank/DDBJ databases">
        <authorList>
            <consortium name="AG Swart"/>
            <person name="Singh M."/>
            <person name="Singh A."/>
            <person name="Seah K."/>
            <person name="Emmerich C."/>
        </authorList>
    </citation>
    <scope>NUCLEOTIDE SEQUENCE</scope>
    <source>
        <strain evidence="7">ATCC30299</strain>
    </source>
</reference>
<dbReference type="InterPro" id="IPR003653">
    <property type="entry name" value="Peptidase_C48_C"/>
</dbReference>
<dbReference type="AlphaFoldDB" id="A0AAU9ILX0"/>
<evidence type="ECO:0000256" key="3">
    <source>
        <dbReference type="ARBA" id="ARBA00022801"/>
    </source>
</evidence>
<gene>
    <name evidence="7" type="ORF">BSTOLATCC_MIC16673</name>
</gene>
<keyword evidence="3" id="KW-0378">Hydrolase</keyword>
<evidence type="ECO:0000256" key="2">
    <source>
        <dbReference type="ARBA" id="ARBA00022670"/>
    </source>
</evidence>
<dbReference type="PANTHER" id="PTHR12606">
    <property type="entry name" value="SENTRIN/SUMO-SPECIFIC PROTEASE"/>
    <property type="match status" value="1"/>
</dbReference>
<keyword evidence="8" id="KW-1185">Reference proteome</keyword>
<dbReference type="InterPro" id="IPR038765">
    <property type="entry name" value="Papain-like_cys_pep_sf"/>
</dbReference>
<name>A0AAU9ILX0_9CILI</name>
<dbReference type="GO" id="GO:0016929">
    <property type="term" value="F:deSUMOylase activity"/>
    <property type="evidence" value="ECO:0007669"/>
    <property type="project" value="TreeGrafter"/>
</dbReference>